<keyword evidence="11" id="KW-0732">Signal</keyword>
<feature type="domain" description="Rieske" evidence="12">
    <location>
        <begin position="67"/>
        <end position="158"/>
    </location>
</feature>
<evidence type="ECO:0000259" key="12">
    <source>
        <dbReference type="PROSITE" id="PS51296"/>
    </source>
</evidence>
<keyword evidence="6" id="KW-0411">Iron-sulfur</keyword>
<name>A0A1I3J8T9_9ACTN</name>
<evidence type="ECO:0000256" key="4">
    <source>
        <dbReference type="ARBA" id="ARBA00022723"/>
    </source>
</evidence>
<gene>
    <name evidence="13" type="ORF">SAMN05216561_11050</name>
</gene>
<dbReference type="OrthoDB" id="25106at2"/>
<dbReference type="InterPro" id="IPR014349">
    <property type="entry name" value="Rieske_Fe-S_prot"/>
</dbReference>
<evidence type="ECO:0000256" key="8">
    <source>
        <dbReference type="ARBA" id="ARBA00029586"/>
    </source>
</evidence>
<reference evidence="13 14" key="1">
    <citation type="submission" date="2016-10" db="EMBL/GenBank/DDBJ databases">
        <authorList>
            <person name="de Groot N.N."/>
        </authorList>
    </citation>
    <scope>NUCLEOTIDE SEQUENCE [LARGE SCALE GENOMIC DNA]</scope>
    <source>
        <strain evidence="13 14">CGMCC 1.11156</strain>
    </source>
</reference>
<dbReference type="InterPro" id="IPR005805">
    <property type="entry name" value="Rieske_Fe-S_prot_C"/>
</dbReference>
<dbReference type="AlphaFoldDB" id="A0A1I3J8T9"/>
<evidence type="ECO:0000256" key="1">
    <source>
        <dbReference type="ARBA" id="ARBA00002494"/>
    </source>
</evidence>
<dbReference type="GO" id="GO:0016705">
    <property type="term" value="F:oxidoreductase activity, acting on paired donors, with incorporation or reduction of molecular oxygen"/>
    <property type="evidence" value="ECO:0007669"/>
    <property type="project" value="UniProtKB-ARBA"/>
</dbReference>
<evidence type="ECO:0000256" key="11">
    <source>
        <dbReference type="SAM" id="SignalP"/>
    </source>
</evidence>
<feature type="region of interest" description="Disordered" evidence="10">
    <location>
        <begin position="29"/>
        <end position="78"/>
    </location>
</feature>
<accession>A0A1I3J8T9</accession>
<comment type="function">
    <text evidence="1">Iron-sulfur subunit of the cytochrome bc1 complex, an essential component of the respiratory electron transport chain required for ATP synthesis. The bc1 complex catalyzes the oxidation of menaquinol and the reduction of cytochrome c in the respiratory chain. The bc1 complex operates through a Q-cycle mechanism that couples electron transfer to generation of the proton gradient that drives ATP synthesis.</text>
</comment>
<dbReference type="RefSeq" id="WP_091114080.1">
    <property type="nucleotide sequence ID" value="NZ_BKAF01000012.1"/>
</dbReference>
<keyword evidence="3" id="KW-0001">2Fe-2S</keyword>
<dbReference type="GO" id="GO:0051213">
    <property type="term" value="F:dioxygenase activity"/>
    <property type="evidence" value="ECO:0007669"/>
    <property type="project" value="UniProtKB-KW"/>
</dbReference>
<dbReference type="Proteomes" id="UP000198649">
    <property type="component" value="Unassembled WGS sequence"/>
</dbReference>
<dbReference type="GO" id="GO:0051537">
    <property type="term" value="F:2 iron, 2 sulfur cluster binding"/>
    <property type="evidence" value="ECO:0007669"/>
    <property type="project" value="UniProtKB-KW"/>
</dbReference>
<proteinExistence type="predicted"/>
<dbReference type="CDD" id="cd03467">
    <property type="entry name" value="Rieske"/>
    <property type="match status" value="1"/>
</dbReference>
<evidence type="ECO:0000313" key="14">
    <source>
        <dbReference type="Proteomes" id="UP000198649"/>
    </source>
</evidence>
<evidence type="ECO:0000313" key="13">
    <source>
        <dbReference type="EMBL" id="SFI56570.1"/>
    </source>
</evidence>
<keyword evidence="4" id="KW-0479">Metal-binding</keyword>
<dbReference type="Gene3D" id="2.102.10.10">
    <property type="entry name" value="Rieske [2Fe-2S] iron-sulphur domain"/>
    <property type="match status" value="1"/>
</dbReference>
<dbReference type="Pfam" id="PF00355">
    <property type="entry name" value="Rieske"/>
    <property type="match status" value="1"/>
</dbReference>
<keyword evidence="13" id="KW-0223">Dioxygenase</keyword>
<evidence type="ECO:0000256" key="5">
    <source>
        <dbReference type="ARBA" id="ARBA00023004"/>
    </source>
</evidence>
<keyword evidence="13" id="KW-0560">Oxidoreductase</keyword>
<protein>
    <recommendedName>
        <fullName evidence="2">Cytochrome bc1 complex Rieske iron-sulfur subunit</fullName>
    </recommendedName>
    <alternativeName>
        <fullName evidence="8">Cytochrome bc1 reductase complex subunit QcrA</fullName>
    </alternativeName>
</protein>
<dbReference type="PRINTS" id="PR00162">
    <property type="entry name" value="RIESKE"/>
</dbReference>
<evidence type="ECO:0000256" key="7">
    <source>
        <dbReference type="ARBA" id="ARBA00023157"/>
    </source>
</evidence>
<dbReference type="InterPro" id="IPR036922">
    <property type="entry name" value="Rieske_2Fe-2S_sf"/>
</dbReference>
<evidence type="ECO:0000256" key="10">
    <source>
        <dbReference type="SAM" id="MobiDB-lite"/>
    </source>
</evidence>
<sequence>MGASGFSRRTALTGAMGLGVGLPVLAGCGGDDAPSSASDPAPPPGSPGATLEPDTPSATATSEAPTGGFASTADIPVGGGGVFEEQQVVVTQPTAGEFKGFSFVCTHSGCPVTQVTDEILCPCHGSKFSITDGSPTAGPAPSSLEPMELVIDGDSISLA</sequence>
<dbReference type="GO" id="GO:0016020">
    <property type="term" value="C:membrane"/>
    <property type="evidence" value="ECO:0007669"/>
    <property type="project" value="InterPro"/>
</dbReference>
<feature type="compositionally biased region" description="Low complexity" evidence="10">
    <location>
        <begin position="55"/>
        <end position="66"/>
    </location>
</feature>
<keyword evidence="5" id="KW-0408">Iron</keyword>
<evidence type="ECO:0000256" key="9">
    <source>
        <dbReference type="ARBA" id="ARBA00034078"/>
    </source>
</evidence>
<feature type="chain" id="PRO_5039309562" description="Cytochrome bc1 complex Rieske iron-sulfur subunit" evidence="11">
    <location>
        <begin position="27"/>
        <end position="159"/>
    </location>
</feature>
<dbReference type="SUPFAM" id="SSF50022">
    <property type="entry name" value="ISP domain"/>
    <property type="match status" value="1"/>
</dbReference>
<evidence type="ECO:0000256" key="6">
    <source>
        <dbReference type="ARBA" id="ARBA00023014"/>
    </source>
</evidence>
<dbReference type="GO" id="GO:0004497">
    <property type="term" value="F:monooxygenase activity"/>
    <property type="evidence" value="ECO:0007669"/>
    <property type="project" value="UniProtKB-ARBA"/>
</dbReference>
<keyword evidence="14" id="KW-1185">Reference proteome</keyword>
<dbReference type="PANTHER" id="PTHR10134">
    <property type="entry name" value="CYTOCHROME B-C1 COMPLEX SUBUNIT RIESKE, MITOCHONDRIAL"/>
    <property type="match status" value="1"/>
</dbReference>
<evidence type="ECO:0000256" key="3">
    <source>
        <dbReference type="ARBA" id="ARBA00022714"/>
    </source>
</evidence>
<dbReference type="GO" id="GO:0046872">
    <property type="term" value="F:metal ion binding"/>
    <property type="evidence" value="ECO:0007669"/>
    <property type="project" value="UniProtKB-KW"/>
</dbReference>
<evidence type="ECO:0000256" key="2">
    <source>
        <dbReference type="ARBA" id="ARBA00015816"/>
    </source>
</evidence>
<keyword evidence="7" id="KW-1015">Disulfide bond</keyword>
<comment type="cofactor">
    <cofactor evidence="9">
        <name>[2Fe-2S] cluster</name>
        <dbReference type="ChEBI" id="CHEBI:190135"/>
    </cofactor>
</comment>
<feature type="signal peptide" evidence="11">
    <location>
        <begin position="1"/>
        <end position="26"/>
    </location>
</feature>
<dbReference type="STRING" id="1005945.SAMN05216561_11050"/>
<dbReference type="EMBL" id="FOQG01000010">
    <property type="protein sequence ID" value="SFI56570.1"/>
    <property type="molecule type" value="Genomic_DNA"/>
</dbReference>
<dbReference type="PROSITE" id="PS51296">
    <property type="entry name" value="RIESKE"/>
    <property type="match status" value="1"/>
</dbReference>
<organism evidence="13 14">
    <name type="scientific">Nocardioides psychrotolerans</name>
    <dbReference type="NCBI Taxonomy" id="1005945"/>
    <lineage>
        <taxon>Bacteria</taxon>
        <taxon>Bacillati</taxon>
        <taxon>Actinomycetota</taxon>
        <taxon>Actinomycetes</taxon>
        <taxon>Propionibacteriales</taxon>
        <taxon>Nocardioidaceae</taxon>
        <taxon>Nocardioides</taxon>
    </lineage>
</organism>
<dbReference type="InterPro" id="IPR017941">
    <property type="entry name" value="Rieske_2Fe-2S"/>
</dbReference>